<accession>A0A0D2Q6J9</accession>
<feature type="compositionally biased region" description="Polar residues" evidence="1">
    <location>
        <begin position="541"/>
        <end position="554"/>
    </location>
</feature>
<reference evidence="3" key="1">
    <citation type="submission" date="2014-04" db="EMBL/GenBank/DDBJ databases">
        <title>Evolutionary Origins and Diversification of the Mycorrhizal Mutualists.</title>
        <authorList>
            <consortium name="DOE Joint Genome Institute"/>
            <consortium name="Mycorrhizal Genomics Consortium"/>
            <person name="Kohler A."/>
            <person name="Kuo A."/>
            <person name="Nagy L.G."/>
            <person name="Floudas D."/>
            <person name="Copeland A."/>
            <person name="Barry K.W."/>
            <person name="Cichocki N."/>
            <person name="Veneault-Fourrey C."/>
            <person name="LaButti K."/>
            <person name="Lindquist E.A."/>
            <person name="Lipzen A."/>
            <person name="Lundell T."/>
            <person name="Morin E."/>
            <person name="Murat C."/>
            <person name="Riley R."/>
            <person name="Ohm R."/>
            <person name="Sun H."/>
            <person name="Tunlid A."/>
            <person name="Henrissat B."/>
            <person name="Grigoriev I.V."/>
            <person name="Hibbett D.S."/>
            <person name="Martin F."/>
        </authorList>
    </citation>
    <scope>NUCLEOTIDE SEQUENCE [LARGE SCALE GENOMIC DNA]</scope>
    <source>
        <strain evidence="3">FD-334 SS-4</strain>
    </source>
</reference>
<dbReference type="OrthoDB" id="3230904at2759"/>
<feature type="compositionally biased region" description="Polar residues" evidence="1">
    <location>
        <begin position="848"/>
        <end position="870"/>
    </location>
</feature>
<feature type="region of interest" description="Disordered" evidence="1">
    <location>
        <begin position="196"/>
        <end position="232"/>
    </location>
</feature>
<feature type="region of interest" description="Disordered" evidence="1">
    <location>
        <begin position="43"/>
        <end position="108"/>
    </location>
</feature>
<feature type="region of interest" description="Disordered" evidence="1">
    <location>
        <begin position="347"/>
        <end position="428"/>
    </location>
</feature>
<dbReference type="OMA" id="KEPAHNT"/>
<keyword evidence="3" id="KW-1185">Reference proteome</keyword>
<feature type="compositionally biased region" description="Basic and acidic residues" evidence="1">
    <location>
        <begin position="484"/>
        <end position="495"/>
    </location>
</feature>
<feature type="compositionally biased region" description="Low complexity" evidence="1">
    <location>
        <begin position="1007"/>
        <end position="1044"/>
    </location>
</feature>
<feature type="compositionally biased region" description="Low complexity" evidence="1">
    <location>
        <begin position="442"/>
        <end position="457"/>
    </location>
</feature>
<feature type="region of interest" description="Disordered" evidence="1">
    <location>
        <begin position="656"/>
        <end position="721"/>
    </location>
</feature>
<feature type="compositionally biased region" description="Low complexity" evidence="1">
    <location>
        <begin position="1101"/>
        <end position="1118"/>
    </location>
</feature>
<feature type="compositionally biased region" description="Low complexity" evidence="1">
    <location>
        <begin position="656"/>
        <end position="671"/>
    </location>
</feature>
<organism evidence="2 3">
    <name type="scientific">Hypholoma sublateritium (strain FD-334 SS-4)</name>
    <dbReference type="NCBI Taxonomy" id="945553"/>
    <lineage>
        <taxon>Eukaryota</taxon>
        <taxon>Fungi</taxon>
        <taxon>Dikarya</taxon>
        <taxon>Basidiomycota</taxon>
        <taxon>Agaricomycotina</taxon>
        <taxon>Agaricomycetes</taxon>
        <taxon>Agaricomycetidae</taxon>
        <taxon>Agaricales</taxon>
        <taxon>Agaricineae</taxon>
        <taxon>Strophariaceae</taxon>
        <taxon>Hypholoma</taxon>
    </lineage>
</organism>
<sequence length="1248" mass="130259">MASSSNNEHHGGQQRPGKLARHNSSFIGAIKNIVKAPLTWFANQDDADTSTPGKRRRQVDQELTEEFVDQKDFSMYGDDRALESDDETSRRTKRMRLHSPPVRTSQPYLDPPVAVLRRADPSRRSSIVPRASSAVLPSTRATLSPRRHLPITRTMSIDPPQRPLVRRESSAFNFGPPPSSAEPVDYEMAIDSYGDVSMPSSPRLSPRPSFRLRSSVTPQPQPPTRYISEPPPLNTLVSHPVFLRPPVQTTQPAQTTATPTLGALVESVRATKSPTRQHHSSLFLASNTIPTNNENNDAPAERALHLLDVYKTPLLPTRMRSANLPASITASTTPDMFKSRRKSHLVLMQDDKDRLGRKGSVSGRSSVVNETKPYAGEGGMKKLLARRKQEAEAEGDGQKEKQSEVRDSESTPRPRQPSPVAPMRVIPDPPVVTGADWFSTAASTTSSGSSLRVGRSTNRNHLARPAKSRFSAKYDEEADAEDTEAQRSERRREMAEEATKLVPLFAEPHGFSFSLEAPPMEPSKDDDPNNFPIASLPFSIAKSSAPFSQDSSPKPSAMTFGTGGKEDKEISSQPFSYTPATPPAPARVPTPEPKVPATVTVAMPSITPAPAPASNGCPNFFASSKILKETKLPAPPPVMNFGITTSVPTSSTTVPFSFDAAPTAPAPALAKPSHEPENPFWDDGAKKSSEEPKPTQSLFSGFGKKESSSTSNSADSAPPASLFGGPSLAFAAIPKASTEVNPTPSAGSVGFSFSKPAETTSLFGGSPNSTTQATPSFGAPVEAKPETLAPKPLFGAGSSGGSFGDSAKSSPGSNLFGGLTQPQLTPSPLPFTFGAPPAQLSAHENPAPLSQPSFFGTAPSSTSAVETSKSLFGGPGNTAFPFAQPTAEKKEVDKAPFSFGTNPSTPPAASTVAPKPAPFSFGQSSTTPAATPPISFGFSGGGSATADVSSKSLFSFGQPNTAPVDRPVTPPKQENEFRMEESPTRDLQQANHKPPDLRPTIGGGAFSFGNSSSSTTSSGSFFGTQQQTSPASAPAPFSFNSATSNPFASKESNAEVPKPFGGFGQAAAPTAPAITTSFSFGQAKPNEDAQRPLSGGGFGFGTTPTPTSTTAPTNSFSFGAPQASNPFGQPASSGSAPSSPSTFNQPSPFSFGAPAPSTNGGFSFGSQPASPASGGNLTLPSSGFGSGGGFGQQQQPSSPFSGPIALAPSTSGGGGGSLFTIGSAPAPAAGGPRTIKKLPNRRGGAAKR</sequence>
<gene>
    <name evidence="2" type="ORF">HYPSUDRAFT_51868</name>
</gene>
<feature type="compositionally biased region" description="Pro residues" evidence="1">
    <location>
        <begin position="219"/>
        <end position="232"/>
    </location>
</feature>
<dbReference type="Proteomes" id="UP000054270">
    <property type="component" value="Unassembled WGS sequence"/>
</dbReference>
<protein>
    <submittedName>
        <fullName evidence="2">Uncharacterized protein</fullName>
    </submittedName>
</protein>
<feature type="region of interest" description="Disordered" evidence="1">
    <location>
        <begin position="442"/>
        <end position="495"/>
    </location>
</feature>
<dbReference type="EMBL" id="KN817524">
    <property type="protein sequence ID" value="KJA27305.1"/>
    <property type="molecule type" value="Genomic_DNA"/>
</dbReference>
<feature type="compositionally biased region" description="Basic and acidic residues" evidence="1">
    <location>
        <begin position="68"/>
        <end position="90"/>
    </location>
</feature>
<evidence type="ECO:0000313" key="2">
    <source>
        <dbReference type="EMBL" id="KJA27305.1"/>
    </source>
</evidence>
<evidence type="ECO:0000313" key="3">
    <source>
        <dbReference type="Proteomes" id="UP000054270"/>
    </source>
</evidence>
<feature type="compositionally biased region" description="Low complexity" evidence="1">
    <location>
        <begin position="708"/>
        <end position="721"/>
    </location>
</feature>
<dbReference type="STRING" id="945553.A0A0D2Q6J9"/>
<feature type="compositionally biased region" description="Low complexity" evidence="1">
    <location>
        <begin position="358"/>
        <end position="368"/>
    </location>
</feature>
<feature type="compositionally biased region" description="Basic and acidic residues" evidence="1">
    <location>
        <begin position="973"/>
        <end position="984"/>
    </location>
</feature>
<feature type="region of interest" description="Disordered" evidence="1">
    <location>
        <begin position="512"/>
        <end position="593"/>
    </location>
</feature>
<evidence type="ECO:0000256" key="1">
    <source>
        <dbReference type="SAM" id="MobiDB-lite"/>
    </source>
</evidence>
<name>A0A0D2Q6J9_HYPSF</name>
<feature type="compositionally biased region" description="Low complexity" evidence="1">
    <location>
        <begin position="1192"/>
        <end position="1203"/>
    </location>
</feature>
<feature type="compositionally biased region" description="Polar residues" evidence="1">
    <location>
        <begin position="757"/>
        <end position="775"/>
    </location>
</feature>
<feature type="region of interest" description="Disordered" evidence="1">
    <location>
        <begin position="1"/>
        <end position="24"/>
    </location>
</feature>
<feature type="compositionally biased region" description="Low complexity" evidence="1">
    <location>
        <begin position="197"/>
        <end position="215"/>
    </location>
</feature>
<feature type="compositionally biased region" description="Basic and acidic residues" evidence="1">
    <location>
        <begin position="672"/>
        <end position="693"/>
    </location>
</feature>
<feature type="compositionally biased region" description="Polar residues" evidence="1">
    <location>
        <begin position="1158"/>
        <end position="1179"/>
    </location>
</feature>
<feature type="compositionally biased region" description="Low complexity" evidence="1">
    <location>
        <begin position="1218"/>
        <end position="1232"/>
    </location>
</feature>
<feature type="compositionally biased region" description="Low complexity" evidence="1">
    <location>
        <begin position="1130"/>
        <end position="1157"/>
    </location>
</feature>
<feature type="compositionally biased region" description="Low complexity" evidence="1">
    <location>
        <begin position="819"/>
        <end position="833"/>
    </location>
</feature>
<feature type="compositionally biased region" description="Basic residues" evidence="1">
    <location>
        <begin position="1234"/>
        <end position="1248"/>
    </location>
</feature>
<feature type="compositionally biased region" description="Basic and acidic residues" evidence="1">
    <location>
        <begin position="387"/>
        <end position="412"/>
    </location>
</feature>
<feature type="compositionally biased region" description="Low complexity" evidence="1">
    <location>
        <begin position="1065"/>
        <end position="1078"/>
    </location>
</feature>
<dbReference type="AlphaFoldDB" id="A0A0D2Q6J9"/>
<feature type="compositionally biased region" description="Pro residues" evidence="1">
    <location>
        <begin position="580"/>
        <end position="593"/>
    </location>
</feature>
<proteinExistence type="predicted"/>
<feature type="region of interest" description="Disordered" evidence="1">
    <location>
        <begin position="738"/>
        <end position="882"/>
    </location>
</feature>
<feature type="compositionally biased region" description="Polar residues" evidence="1">
    <location>
        <begin position="946"/>
        <end position="961"/>
    </location>
</feature>
<feature type="region of interest" description="Disordered" evidence="1">
    <location>
        <begin position="895"/>
        <end position="1248"/>
    </location>
</feature>